<dbReference type="Gene3D" id="1.10.287.1260">
    <property type="match status" value="1"/>
</dbReference>
<proteinExistence type="inferred from homology"/>
<dbReference type="PANTHER" id="PTHR30221">
    <property type="entry name" value="SMALL-CONDUCTANCE MECHANOSENSITIVE CHANNEL"/>
    <property type="match status" value="1"/>
</dbReference>
<evidence type="ECO:0000256" key="2">
    <source>
        <dbReference type="ARBA" id="ARBA00008017"/>
    </source>
</evidence>
<dbReference type="Proteomes" id="UP000185924">
    <property type="component" value="Unassembled WGS sequence"/>
</dbReference>
<dbReference type="Pfam" id="PF21088">
    <property type="entry name" value="MS_channel_1st"/>
    <property type="match status" value="1"/>
</dbReference>
<evidence type="ECO:0000259" key="11">
    <source>
        <dbReference type="Pfam" id="PF21088"/>
    </source>
</evidence>
<dbReference type="OrthoDB" id="9809206at2"/>
<dbReference type="Pfam" id="PF05552">
    <property type="entry name" value="MS_channel_1st_1"/>
    <property type="match status" value="1"/>
</dbReference>
<dbReference type="RefSeq" id="WP_076422517.1">
    <property type="nucleotide sequence ID" value="NZ_FTNM01000004.1"/>
</dbReference>
<dbReference type="Pfam" id="PF00924">
    <property type="entry name" value="MS_channel_2nd"/>
    <property type="match status" value="1"/>
</dbReference>
<dbReference type="InterPro" id="IPR006685">
    <property type="entry name" value="MscS_channel_2nd"/>
</dbReference>
<dbReference type="SUPFAM" id="SSF50182">
    <property type="entry name" value="Sm-like ribonucleoproteins"/>
    <property type="match status" value="1"/>
</dbReference>
<keyword evidence="13" id="KW-1185">Reference proteome</keyword>
<dbReference type="GO" id="GO:0005886">
    <property type="term" value="C:plasma membrane"/>
    <property type="evidence" value="ECO:0007669"/>
    <property type="project" value="UniProtKB-SubCell"/>
</dbReference>
<comment type="subcellular location">
    <subcellularLocation>
        <location evidence="1">Cell membrane</location>
        <topology evidence="1">Multi-pass membrane protein</topology>
    </subcellularLocation>
</comment>
<accession>A0A1N6Z4C8</accession>
<evidence type="ECO:0000259" key="10">
    <source>
        <dbReference type="Pfam" id="PF21082"/>
    </source>
</evidence>
<dbReference type="InterPro" id="IPR049142">
    <property type="entry name" value="MS_channel_1st"/>
</dbReference>
<protein>
    <submittedName>
        <fullName evidence="12">Small conductance mechanosensitive channel</fullName>
    </submittedName>
</protein>
<evidence type="ECO:0000313" key="13">
    <source>
        <dbReference type="Proteomes" id="UP000185924"/>
    </source>
</evidence>
<dbReference type="InterPro" id="IPR045275">
    <property type="entry name" value="MscS_archaea/bacteria_type"/>
</dbReference>
<feature type="domain" description="Mechanosensitive ion channel transmembrane helices 2/3" evidence="11">
    <location>
        <begin position="69"/>
        <end position="106"/>
    </location>
</feature>
<feature type="transmembrane region" description="Helical" evidence="8">
    <location>
        <begin position="62"/>
        <end position="84"/>
    </location>
</feature>
<feature type="domain" description="Mechanosensitive ion channel MscS C-terminal" evidence="10">
    <location>
        <begin position="180"/>
        <end position="262"/>
    </location>
</feature>
<evidence type="ECO:0000259" key="9">
    <source>
        <dbReference type="Pfam" id="PF00924"/>
    </source>
</evidence>
<evidence type="ECO:0000256" key="8">
    <source>
        <dbReference type="SAM" id="Phobius"/>
    </source>
</evidence>
<sequence length="286" mass="31657">MFDLFNFEAYSTNITNFVMLYGMRLVAAIITLLIGLWVINWLNRMVFNLMVKKDVDVSLRPFLKSVLAVVMRVLLIILVIAQLGVEMTSFIAILGSAGLAIGLALQGSLSNFAGGVLILTIKPFRVGDYVEAQGQGGTVHMINIFNTVLKTPDNKTIFIPNGPLANSVVVNYTIEKTRRVELKFAVSVNNDIGKVRQILQDLINADERVLPEPAPVIVVTDFAEHSLTLSVRTWVNKENFWAFSWDMNERAKAAFEEQGIQMPVPRREMVGGSSSNGQTPKAVSQV</sequence>
<dbReference type="SUPFAM" id="SSF82689">
    <property type="entry name" value="Mechanosensitive channel protein MscS (YggB), C-terminal domain"/>
    <property type="match status" value="1"/>
</dbReference>
<evidence type="ECO:0000256" key="1">
    <source>
        <dbReference type="ARBA" id="ARBA00004651"/>
    </source>
</evidence>
<dbReference type="PANTHER" id="PTHR30221:SF1">
    <property type="entry name" value="SMALL-CONDUCTANCE MECHANOSENSITIVE CHANNEL"/>
    <property type="match status" value="1"/>
</dbReference>
<dbReference type="InterPro" id="IPR023408">
    <property type="entry name" value="MscS_beta-dom_sf"/>
</dbReference>
<evidence type="ECO:0000256" key="4">
    <source>
        <dbReference type="ARBA" id="ARBA00022692"/>
    </source>
</evidence>
<dbReference type="GO" id="GO:0008381">
    <property type="term" value="F:mechanosensitive monoatomic ion channel activity"/>
    <property type="evidence" value="ECO:0007669"/>
    <property type="project" value="InterPro"/>
</dbReference>
<organism evidence="12 13">
    <name type="scientific">Pontibacter lucknowensis</name>
    <dbReference type="NCBI Taxonomy" id="1077936"/>
    <lineage>
        <taxon>Bacteria</taxon>
        <taxon>Pseudomonadati</taxon>
        <taxon>Bacteroidota</taxon>
        <taxon>Cytophagia</taxon>
        <taxon>Cytophagales</taxon>
        <taxon>Hymenobacteraceae</taxon>
        <taxon>Pontibacter</taxon>
    </lineage>
</organism>
<dbReference type="SUPFAM" id="SSF82861">
    <property type="entry name" value="Mechanosensitive channel protein MscS (YggB), transmembrane region"/>
    <property type="match status" value="1"/>
</dbReference>
<keyword evidence="6 8" id="KW-0472">Membrane</keyword>
<dbReference type="Gene3D" id="3.30.70.100">
    <property type="match status" value="1"/>
</dbReference>
<gene>
    <name evidence="12" type="ORF">SAMN05421545_2740</name>
</gene>
<evidence type="ECO:0000313" key="12">
    <source>
        <dbReference type="EMBL" id="SIR21656.1"/>
    </source>
</evidence>
<feature type="transmembrane region" description="Helical" evidence="8">
    <location>
        <begin position="90"/>
        <end position="119"/>
    </location>
</feature>
<dbReference type="InterPro" id="IPR049278">
    <property type="entry name" value="MS_channel_C"/>
</dbReference>
<dbReference type="EMBL" id="FTNM01000004">
    <property type="protein sequence ID" value="SIR21656.1"/>
    <property type="molecule type" value="Genomic_DNA"/>
</dbReference>
<comment type="similarity">
    <text evidence="2">Belongs to the MscS (TC 1.A.23) family.</text>
</comment>
<dbReference type="InterPro" id="IPR010920">
    <property type="entry name" value="LSM_dom_sf"/>
</dbReference>
<dbReference type="PROSITE" id="PS01246">
    <property type="entry name" value="UPF0003"/>
    <property type="match status" value="1"/>
</dbReference>
<keyword evidence="5 8" id="KW-1133">Transmembrane helix</keyword>
<keyword evidence="3" id="KW-1003">Cell membrane</keyword>
<dbReference type="InterPro" id="IPR011066">
    <property type="entry name" value="MscS_channel_C_sf"/>
</dbReference>
<evidence type="ECO:0000256" key="3">
    <source>
        <dbReference type="ARBA" id="ARBA00022475"/>
    </source>
</evidence>
<dbReference type="AlphaFoldDB" id="A0A1N6Z4C8"/>
<dbReference type="InterPro" id="IPR011014">
    <property type="entry name" value="MscS_channel_TM-2"/>
</dbReference>
<dbReference type="InterPro" id="IPR008910">
    <property type="entry name" value="MSC_TM_helix"/>
</dbReference>
<feature type="compositionally biased region" description="Polar residues" evidence="7">
    <location>
        <begin position="272"/>
        <end position="286"/>
    </location>
</feature>
<keyword evidence="4 8" id="KW-0812">Transmembrane</keyword>
<feature type="region of interest" description="Disordered" evidence="7">
    <location>
        <begin position="265"/>
        <end position="286"/>
    </location>
</feature>
<feature type="domain" description="Mechanosensitive ion channel MscS" evidence="9">
    <location>
        <begin position="108"/>
        <end position="173"/>
    </location>
</feature>
<dbReference type="InterPro" id="IPR006686">
    <property type="entry name" value="MscS_channel_CS"/>
</dbReference>
<evidence type="ECO:0000256" key="7">
    <source>
        <dbReference type="SAM" id="MobiDB-lite"/>
    </source>
</evidence>
<dbReference type="Pfam" id="PF21082">
    <property type="entry name" value="MS_channel_3rd"/>
    <property type="match status" value="1"/>
</dbReference>
<dbReference type="Gene3D" id="2.30.30.60">
    <property type="match status" value="1"/>
</dbReference>
<feature type="transmembrane region" description="Helical" evidence="8">
    <location>
        <begin position="20"/>
        <end position="42"/>
    </location>
</feature>
<evidence type="ECO:0000256" key="6">
    <source>
        <dbReference type="ARBA" id="ARBA00023136"/>
    </source>
</evidence>
<evidence type="ECO:0000256" key="5">
    <source>
        <dbReference type="ARBA" id="ARBA00022989"/>
    </source>
</evidence>
<dbReference type="STRING" id="1077936.SAMN05421545_2740"/>
<name>A0A1N6Z4C8_9BACT</name>
<reference evidence="13" key="1">
    <citation type="submission" date="2017-01" db="EMBL/GenBank/DDBJ databases">
        <authorList>
            <person name="Varghese N."/>
            <person name="Submissions S."/>
        </authorList>
    </citation>
    <scope>NUCLEOTIDE SEQUENCE [LARGE SCALE GENOMIC DNA]</scope>
    <source>
        <strain evidence="13">DM9</strain>
    </source>
</reference>